<accession>A0A1T4YIX0</accession>
<dbReference type="RefSeq" id="WP_078814644.1">
    <property type="nucleotide sequence ID" value="NZ_FUYE01000012.1"/>
</dbReference>
<name>A0A1T4YIX0_9BACT</name>
<dbReference type="Pfam" id="PF00403">
    <property type="entry name" value="HMA"/>
    <property type="match status" value="1"/>
</dbReference>
<dbReference type="OrthoDB" id="196968at2"/>
<dbReference type="InterPro" id="IPR006121">
    <property type="entry name" value="HMA_dom"/>
</dbReference>
<evidence type="ECO:0000313" key="4">
    <source>
        <dbReference type="Proteomes" id="UP000190774"/>
    </source>
</evidence>
<gene>
    <name evidence="3" type="ORF">SAMN02745166_03451</name>
</gene>
<sequence length="106" mass="11375">MKHLITIVALMTASLRAGEPQPTYHYEGEVAGVVCSACSSHVKAALSKLEGVREVKIALGKEGSLPRIKLISTSPNLTREAAVKSLGEEAKMYDIRSLFIIRIPGA</sequence>
<keyword evidence="1" id="KW-0479">Metal-binding</keyword>
<organism evidence="3 4">
    <name type="scientific">Prosthecobacter debontii</name>
    <dbReference type="NCBI Taxonomy" id="48467"/>
    <lineage>
        <taxon>Bacteria</taxon>
        <taxon>Pseudomonadati</taxon>
        <taxon>Verrucomicrobiota</taxon>
        <taxon>Verrucomicrobiia</taxon>
        <taxon>Verrucomicrobiales</taxon>
        <taxon>Verrucomicrobiaceae</taxon>
        <taxon>Prosthecobacter</taxon>
    </lineage>
</organism>
<dbReference type="CDD" id="cd00371">
    <property type="entry name" value="HMA"/>
    <property type="match status" value="1"/>
</dbReference>
<dbReference type="AlphaFoldDB" id="A0A1T4YIX0"/>
<reference evidence="4" key="1">
    <citation type="submission" date="2017-02" db="EMBL/GenBank/DDBJ databases">
        <authorList>
            <person name="Varghese N."/>
            <person name="Submissions S."/>
        </authorList>
    </citation>
    <scope>NUCLEOTIDE SEQUENCE [LARGE SCALE GENOMIC DNA]</scope>
    <source>
        <strain evidence="4">ATCC 700200</strain>
    </source>
</reference>
<dbReference type="STRING" id="48467.SAMN02745166_03451"/>
<proteinExistence type="predicted"/>
<evidence type="ECO:0000313" key="3">
    <source>
        <dbReference type="EMBL" id="SKB01764.1"/>
    </source>
</evidence>
<dbReference type="Proteomes" id="UP000190774">
    <property type="component" value="Unassembled WGS sequence"/>
</dbReference>
<dbReference type="Gene3D" id="3.30.70.100">
    <property type="match status" value="1"/>
</dbReference>
<keyword evidence="4" id="KW-1185">Reference proteome</keyword>
<evidence type="ECO:0000259" key="2">
    <source>
        <dbReference type="Pfam" id="PF00403"/>
    </source>
</evidence>
<protein>
    <submittedName>
        <fullName evidence="3">Heavy-metal-associated domain-containing protein</fullName>
    </submittedName>
</protein>
<dbReference type="PROSITE" id="PS01047">
    <property type="entry name" value="HMA_1"/>
    <property type="match status" value="1"/>
</dbReference>
<dbReference type="SUPFAM" id="SSF55008">
    <property type="entry name" value="HMA, heavy metal-associated domain"/>
    <property type="match status" value="1"/>
</dbReference>
<dbReference type="InterPro" id="IPR036163">
    <property type="entry name" value="HMA_dom_sf"/>
</dbReference>
<evidence type="ECO:0000256" key="1">
    <source>
        <dbReference type="ARBA" id="ARBA00022723"/>
    </source>
</evidence>
<dbReference type="InterPro" id="IPR017969">
    <property type="entry name" value="Heavy-metal-associated_CS"/>
</dbReference>
<dbReference type="EMBL" id="FUYE01000012">
    <property type="protein sequence ID" value="SKB01764.1"/>
    <property type="molecule type" value="Genomic_DNA"/>
</dbReference>
<feature type="domain" description="HMA" evidence="2">
    <location>
        <begin position="30"/>
        <end position="61"/>
    </location>
</feature>
<dbReference type="GO" id="GO:0046872">
    <property type="term" value="F:metal ion binding"/>
    <property type="evidence" value="ECO:0007669"/>
    <property type="project" value="UniProtKB-KW"/>
</dbReference>